<comment type="similarity">
    <text evidence="1">Belongs to the MBF1 family.</text>
</comment>
<evidence type="ECO:0000313" key="7">
    <source>
        <dbReference type="EMBL" id="WEL37839.1"/>
    </source>
</evidence>
<evidence type="ECO:0000313" key="8">
    <source>
        <dbReference type="Proteomes" id="UP001059546"/>
    </source>
</evidence>
<feature type="region of interest" description="Disordered" evidence="4">
    <location>
        <begin position="1"/>
        <end position="27"/>
    </location>
</feature>
<dbReference type="SMART" id="SM00530">
    <property type="entry name" value="HTH_XRE"/>
    <property type="match status" value="1"/>
</dbReference>
<dbReference type="EMBL" id="CP075147">
    <property type="protein sequence ID" value="UTX42397.1"/>
    <property type="molecule type" value="Genomic_DNA"/>
</dbReference>
<evidence type="ECO:0000256" key="1">
    <source>
        <dbReference type="ARBA" id="ARBA00009802"/>
    </source>
</evidence>
<dbReference type="Proteomes" id="UP001217963">
    <property type="component" value="Chromosome I"/>
</dbReference>
<accession>A0A9Q9F8T2</accession>
<gene>
    <name evidence="6" type="ORF">GPU96_01g01000</name>
    <name evidence="7" type="ORF">PFJ87_01g00930</name>
</gene>
<evidence type="ECO:0000259" key="5">
    <source>
        <dbReference type="PROSITE" id="PS50943"/>
    </source>
</evidence>
<evidence type="ECO:0000256" key="3">
    <source>
        <dbReference type="ARBA" id="ARBA00035107"/>
    </source>
</evidence>
<dbReference type="CDD" id="cd00093">
    <property type="entry name" value="HTH_XRE"/>
    <property type="match status" value="1"/>
</dbReference>
<dbReference type="PANTHER" id="PTHR10245:SF15">
    <property type="entry name" value="ENDOTHELIAL DIFFERENTIATION-RELATED FACTOR 1"/>
    <property type="match status" value="1"/>
</dbReference>
<comment type="function">
    <text evidence="3">Transcriptional coactivator that stimulates GCN4-dependent transcriptional activity by bridging the DNA-binding region of GCN4 and TBP (SPT15), thereby recruiting TBP to GCN4-bound promoters. Involved in induction of the ribosome quality control (RQC) pathway; a pathway that degrades nascent peptide chains during problematic translation. Required to prevent stalled ribosomes from frameshifting.</text>
</comment>
<dbReference type="InterPro" id="IPR010982">
    <property type="entry name" value="Lambda_DNA-bd_dom_sf"/>
</dbReference>
<dbReference type="Gene3D" id="1.10.260.40">
    <property type="entry name" value="lambda repressor-like DNA-binding domains"/>
    <property type="match status" value="1"/>
</dbReference>
<evidence type="ECO:0000256" key="2">
    <source>
        <dbReference type="ARBA" id="ARBA00023125"/>
    </source>
</evidence>
<evidence type="ECO:0000256" key="4">
    <source>
        <dbReference type="SAM" id="MobiDB-lite"/>
    </source>
</evidence>
<dbReference type="SUPFAM" id="SSF47413">
    <property type="entry name" value="lambda repressor-like DNA-binding domains"/>
    <property type="match status" value="1"/>
</dbReference>
<protein>
    <submittedName>
        <fullName evidence="7">Helix-turn-helix domain-containing protein</fullName>
    </submittedName>
    <submittedName>
        <fullName evidence="6">Helix-turn-helix transcriptional regulator SinR</fullName>
    </submittedName>
</protein>
<feature type="domain" description="HTH cro/C1-type" evidence="5">
    <location>
        <begin position="41"/>
        <end position="95"/>
    </location>
</feature>
<feature type="compositionally biased region" description="Basic and acidic residues" evidence="4">
    <location>
        <begin position="12"/>
        <end position="27"/>
    </location>
</feature>
<reference evidence="7 9" key="2">
    <citation type="submission" date="2023-02" db="EMBL/GenBank/DDBJ databases">
        <title>Encephalitozoon hellem ATCC 50451 complete genome.</title>
        <authorList>
            <person name="Mascarenhas dos Santos A.C."/>
            <person name="Julian A.T."/>
            <person name="Pombert J.-F."/>
        </authorList>
    </citation>
    <scope>NUCLEOTIDE SEQUENCE [LARGE SCALE GENOMIC DNA]</scope>
    <source>
        <strain evidence="7 9">ATCC 50451</strain>
    </source>
</reference>
<dbReference type="Pfam" id="PF01381">
    <property type="entry name" value="HTH_3"/>
    <property type="match status" value="1"/>
</dbReference>
<dbReference type="GO" id="GO:0005634">
    <property type="term" value="C:nucleus"/>
    <property type="evidence" value="ECO:0007669"/>
    <property type="project" value="TreeGrafter"/>
</dbReference>
<proteinExistence type="inferred from homology"/>
<sequence>MRNNKPIILTKKRPEGQNKPKGTSDEDVEVRMVSKEVGDAIANARTKKGMSRKDLAQKMKKNVSVIDSWERGEAAYNEKIASELEKILEFKIDWK</sequence>
<dbReference type="InterPro" id="IPR001387">
    <property type="entry name" value="Cro/C1-type_HTH"/>
</dbReference>
<evidence type="ECO:0000313" key="9">
    <source>
        <dbReference type="Proteomes" id="UP001217963"/>
    </source>
</evidence>
<dbReference type="AlphaFoldDB" id="A0A9Q9F8T2"/>
<organism evidence="6 8">
    <name type="scientific">Encephalitozoon hellem</name>
    <name type="common">Microsporidian parasite</name>
    <dbReference type="NCBI Taxonomy" id="27973"/>
    <lineage>
        <taxon>Eukaryota</taxon>
        <taxon>Fungi</taxon>
        <taxon>Fungi incertae sedis</taxon>
        <taxon>Microsporidia</taxon>
        <taxon>Unikaryonidae</taxon>
        <taxon>Encephalitozoon</taxon>
    </lineage>
</organism>
<dbReference type="PROSITE" id="PS50943">
    <property type="entry name" value="HTH_CROC1"/>
    <property type="match status" value="1"/>
</dbReference>
<dbReference type="GO" id="GO:0003677">
    <property type="term" value="F:DNA binding"/>
    <property type="evidence" value="ECO:0007669"/>
    <property type="project" value="UniProtKB-KW"/>
</dbReference>
<dbReference type="PANTHER" id="PTHR10245">
    <property type="entry name" value="ENDOTHELIAL DIFFERENTIATION-RELATED FACTOR 1 MULTIPROTEIN BRIDGING FACTOR 1"/>
    <property type="match status" value="1"/>
</dbReference>
<name>A0A9Q9F8T2_ENCHE</name>
<dbReference type="OrthoDB" id="2188935at2759"/>
<dbReference type="EMBL" id="CP119062">
    <property type="protein sequence ID" value="WEL37839.1"/>
    <property type="molecule type" value="Genomic_DNA"/>
</dbReference>
<evidence type="ECO:0000313" key="6">
    <source>
        <dbReference type="EMBL" id="UTX42397.1"/>
    </source>
</evidence>
<keyword evidence="9" id="KW-1185">Reference proteome</keyword>
<dbReference type="Proteomes" id="UP001059546">
    <property type="component" value="Chromosome I"/>
</dbReference>
<reference evidence="6" key="1">
    <citation type="submission" date="2021-05" db="EMBL/GenBank/DDBJ databases">
        <title>Encephalitozoon hellem ATCC 50604 Complete Genome.</title>
        <authorList>
            <person name="Mascarenhas dos Santos A.C."/>
            <person name="Julian A.T."/>
            <person name="Pombert J.-F."/>
        </authorList>
    </citation>
    <scope>NUCLEOTIDE SEQUENCE</scope>
    <source>
        <strain evidence="6">ATCC 50604</strain>
    </source>
</reference>
<keyword evidence="2" id="KW-0238">DNA-binding</keyword>